<proteinExistence type="predicted"/>
<protein>
    <submittedName>
        <fullName evidence="1">Uncharacterized protein</fullName>
    </submittedName>
</protein>
<comment type="caution">
    <text evidence="1">The sequence shown here is derived from an EMBL/GenBank/DDBJ whole genome shotgun (WGS) entry which is preliminary data.</text>
</comment>
<evidence type="ECO:0000313" key="1">
    <source>
        <dbReference type="EMBL" id="RJL08409.1"/>
    </source>
</evidence>
<dbReference type="OrthoDB" id="7864782at2"/>
<name>A0A419A3M7_9RHOB</name>
<evidence type="ECO:0000313" key="2">
    <source>
        <dbReference type="Proteomes" id="UP000283587"/>
    </source>
</evidence>
<reference evidence="2" key="1">
    <citation type="submission" date="2018-09" db="EMBL/GenBank/DDBJ databases">
        <title>Paracoccus onubensis nov. sp. a moderate halophilic bacterium isolated from Gruta de las Maravillas (Aracena, Spain).</title>
        <authorList>
            <person name="Jurado V."/>
            <person name="Gutierrez-Patricio S."/>
            <person name="Gonzalez-Pimentel J.L."/>
            <person name="Miller A.Z."/>
            <person name="Laiz L."/>
            <person name="Saiz-Jimenez C."/>
        </authorList>
    </citation>
    <scope>NUCLEOTIDE SEQUENCE [LARGE SCALE GENOMIC DNA]</scope>
    <source>
        <strain evidence="2">DSM 26381</strain>
    </source>
</reference>
<dbReference type="Proteomes" id="UP000283587">
    <property type="component" value="Unassembled WGS sequence"/>
</dbReference>
<sequence length="228" mass="25313">MPELIDWPCSLMRPLDVSYFIQWTSREAGANLHGVPQIISPDIGVWRVDITIPREFSGQRLKELEAKVSRMRGRYNVADLCICDPYKYGPGVSPVQYPFTDGTWFTDGTGFADPSMGTAPIVTTTAVAEGGNILQVDLAGPPAIPHLRIGDMFSVNGFLYRVVGRNVPNGQIRFEPSARQAIPSGTALQTDPPHFYGRFVDDMQGQRTREFLKWGASITLSFVEAFDR</sequence>
<accession>A0A419A3M7</accession>
<keyword evidence="2" id="KW-1185">Reference proteome</keyword>
<dbReference type="RefSeq" id="WP_119899514.1">
    <property type="nucleotide sequence ID" value="NZ_QNRC01000004.1"/>
</dbReference>
<organism evidence="1 2">
    <name type="scientific">Paracoccus siganidrum</name>
    <dbReference type="NCBI Taxonomy" id="1276757"/>
    <lineage>
        <taxon>Bacteria</taxon>
        <taxon>Pseudomonadati</taxon>
        <taxon>Pseudomonadota</taxon>
        <taxon>Alphaproteobacteria</taxon>
        <taxon>Rhodobacterales</taxon>
        <taxon>Paracoccaceae</taxon>
        <taxon>Paracoccus</taxon>
    </lineage>
</organism>
<dbReference type="EMBL" id="QZEW01000075">
    <property type="protein sequence ID" value="RJL08409.1"/>
    <property type="molecule type" value="Genomic_DNA"/>
</dbReference>
<dbReference type="AlphaFoldDB" id="A0A419A3M7"/>
<gene>
    <name evidence="1" type="ORF">D3P05_16190</name>
</gene>